<gene>
    <name evidence="2" type="ORF">LCGC14_2332470</name>
</gene>
<organism evidence="2">
    <name type="scientific">marine sediment metagenome</name>
    <dbReference type="NCBI Taxonomy" id="412755"/>
    <lineage>
        <taxon>unclassified sequences</taxon>
        <taxon>metagenomes</taxon>
        <taxon>ecological metagenomes</taxon>
    </lineage>
</organism>
<name>A0A0F9CEF7_9ZZZZ</name>
<feature type="transmembrane region" description="Helical" evidence="1">
    <location>
        <begin position="224"/>
        <end position="245"/>
    </location>
</feature>
<dbReference type="EMBL" id="LAZR01033559">
    <property type="protein sequence ID" value="KKL47743.1"/>
    <property type="molecule type" value="Genomic_DNA"/>
</dbReference>
<protein>
    <submittedName>
        <fullName evidence="2">Uncharacterized protein</fullName>
    </submittedName>
</protein>
<sequence length="248" mass="26427">MIDFIKSFQGSEAIHRLGWTLLHTLWVGAAVAVLFIAAMLILRRRSANARYLVGCIAMMLMIALPVAAFFMVPAPAEPLLEPADNAGVLPAAQLPKTPIVVVPEPMVQIPEPAAANQSVQGDITVETVTASAALPPPKLPFLTKASRALEPALPWAVLAWAVGVFLLSIWQLASWIAARRFKPLIEAPAAHRVAARLATGVLALSVGASLLADWTGNHQSPPWLGLNWLALIATLVAALACLWDVKGR</sequence>
<feature type="non-terminal residue" evidence="2">
    <location>
        <position position="248"/>
    </location>
</feature>
<evidence type="ECO:0000313" key="2">
    <source>
        <dbReference type="EMBL" id="KKL47743.1"/>
    </source>
</evidence>
<accession>A0A0F9CEF7</accession>
<dbReference type="AlphaFoldDB" id="A0A0F9CEF7"/>
<keyword evidence="1" id="KW-0472">Membrane</keyword>
<proteinExistence type="predicted"/>
<reference evidence="2" key="1">
    <citation type="journal article" date="2015" name="Nature">
        <title>Complex archaea that bridge the gap between prokaryotes and eukaryotes.</title>
        <authorList>
            <person name="Spang A."/>
            <person name="Saw J.H."/>
            <person name="Jorgensen S.L."/>
            <person name="Zaremba-Niedzwiedzka K."/>
            <person name="Martijn J."/>
            <person name="Lind A.E."/>
            <person name="van Eijk R."/>
            <person name="Schleper C."/>
            <person name="Guy L."/>
            <person name="Ettema T.J."/>
        </authorList>
    </citation>
    <scope>NUCLEOTIDE SEQUENCE</scope>
</reference>
<evidence type="ECO:0000256" key="1">
    <source>
        <dbReference type="SAM" id="Phobius"/>
    </source>
</evidence>
<keyword evidence="1" id="KW-0812">Transmembrane</keyword>
<feature type="transmembrane region" description="Helical" evidence="1">
    <location>
        <begin position="20"/>
        <end position="42"/>
    </location>
</feature>
<keyword evidence="1" id="KW-1133">Transmembrane helix</keyword>
<feature type="transmembrane region" description="Helical" evidence="1">
    <location>
        <begin position="49"/>
        <end position="72"/>
    </location>
</feature>
<feature type="transmembrane region" description="Helical" evidence="1">
    <location>
        <begin position="193"/>
        <end position="212"/>
    </location>
</feature>
<comment type="caution">
    <text evidence="2">The sequence shown here is derived from an EMBL/GenBank/DDBJ whole genome shotgun (WGS) entry which is preliminary data.</text>
</comment>
<feature type="transmembrane region" description="Helical" evidence="1">
    <location>
        <begin position="152"/>
        <end position="173"/>
    </location>
</feature>